<dbReference type="EMBL" id="MU276759">
    <property type="protein sequence ID" value="KAI0037717.1"/>
    <property type="molecule type" value="Genomic_DNA"/>
</dbReference>
<gene>
    <name evidence="1" type="ORF">FA95DRAFT_1506619</name>
</gene>
<evidence type="ECO:0000313" key="2">
    <source>
        <dbReference type="Proteomes" id="UP000814033"/>
    </source>
</evidence>
<sequence>IDVSKRPEVNVDEWLCPGHANYKPDIAQAVFHYSRRAAKGDRFKVCIATADMDAAAWNHVHQSQLILDGTFGLSSSRLLLWIAMGIDSEGKGVPVAMFLFSAPSGTRATHAGYDTAIITELLGEWNESLNRSKNAKGRTFRPLVAITDTDTKERGALLRVWPQLVLLLCKFHVRQCWTNRRNQLLGKGLESTWKTQVRARIQNLESALLASVDIKSANTLIELESSALTELLKNEPSRGAAQAGMEFLKYMTANWMPEAMWLGWSQRGRNDAAIHLGIAVSGVLPTTNHLESFNGVLKAKHIPQWQHSGYRLRFDVLIFHLIHHILPRLFAQFRMREHLHTWKDQRFHVAAGGSSLPPSSRSHGRLTSNPSNPASGLAWFEDDAQRDDRAKDLYSRNEIVPIHSLRPYELWATCATSSANRQDERHDRYWLTMHASGAATCTCPDWLNRAGACKHLRALRLVVLSWMRSGAVGNAYIFPISKEDAHKTRENNRAWYGPVYCSAVTQPVSNTSGGGYCAPSPPPTMIFNAPHAAGRTTAPPSINIPPAHVDAFIPSLDTECELQNIVELEASTQQVSAAVGDAETSDAEGRTNSQRSAHHAVALQIQQQCSAEIAQLLPRLHGMAVLISDAPRLRGTTEMLEFCDVVEGLRERLMESLATGSSDPGDQGVCTQLYRSPPRQSRKRARSPQGVAGYALLPPSPEQRQKRKKSYKSL</sequence>
<feature type="non-terminal residue" evidence="1">
    <location>
        <position position="1"/>
    </location>
</feature>
<proteinExistence type="predicted"/>
<keyword evidence="2" id="KW-1185">Reference proteome</keyword>
<comment type="caution">
    <text evidence="1">The sequence shown here is derived from an EMBL/GenBank/DDBJ whole genome shotgun (WGS) entry which is preliminary data.</text>
</comment>
<dbReference type="Proteomes" id="UP000814033">
    <property type="component" value="Unassembled WGS sequence"/>
</dbReference>
<accession>A0ACB8R1H1</accession>
<reference evidence="1" key="1">
    <citation type="submission" date="2021-02" db="EMBL/GenBank/DDBJ databases">
        <authorList>
            <consortium name="DOE Joint Genome Institute"/>
            <person name="Ahrendt S."/>
            <person name="Looney B.P."/>
            <person name="Miyauchi S."/>
            <person name="Morin E."/>
            <person name="Drula E."/>
            <person name="Courty P.E."/>
            <person name="Chicoki N."/>
            <person name="Fauchery L."/>
            <person name="Kohler A."/>
            <person name="Kuo A."/>
            <person name="Labutti K."/>
            <person name="Pangilinan J."/>
            <person name="Lipzen A."/>
            <person name="Riley R."/>
            <person name="Andreopoulos W."/>
            <person name="He G."/>
            <person name="Johnson J."/>
            <person name="Barry K.W."/>
            <person name="Grigoriev I.V."/>
            <person name="Nagy L."/>
            <person name="Hibbett D."/>
            <person name="Henrissat B."/>
            <person name="Matheny P.B."/>
            <person name="Labbe J."/>
            <person name="Martin F."/>
        </authorList>
    </citation>
    <scope>NUCLEOTIDE SEQUENCE</scope>
    <source>
        <strain evidence="1">FP105234-sp</strain>
    </source>
</reference>
<reference evidence="1" key="2">
    <citation type="journal article" date="2022" name="New Phytol.">
        <title>Evolutionary transition to the ectomycorrhizal habit in the genomes of a hyperdiverse lineage of mushroom-forming fungi.</title>
        <authorList>
            <person name="Looney B."/>
            <person name="Miyauchi S."/>
            <person name="Morin E."/>
            <person name="Drula E."/>
            <person name="Courty P.E."/>
            <person name="Kohler A."/>
            <person name="Kuo A."/>
            <person name="LaButti K."/>
            <person name="Pangilinan J."/>
            <person name="Lipzen A."/>
            <person name="Riley R."/>
            <person name="Andreopoulos W."/>
            <person name="He G."/>
            <person name="Johnson J."/>
            <person name="Nolan M."/>
            <person name="Tritt A."/>
            <person name="Barry K.W."/>
            <person name="Grigoriev I.V."/>
            <person name="Nagy L.G."/>
            <person name="Hibbett D."/>
            <person name="Henrissat B."/>
            <person name="Matheny P.B."/>
            <person name="Labbe J."/>
            <person name="Martin F.M."/>
        </authorList>
    </citation>
    <scope>NUCLEOTIDE SEQUENCE</scope>
    <source>
        <strain evidence="1">FP105234-sp</strain>
    </source>
</reference>
<organism evidence="1 2">
    <name type="scientific">Auriscalpium vulgare</name>
    <dbReference type="NCBI Taxonomy" id="40419"/>
    <lineage>
        <taxon>Eukaryota</taxon>
        <taxon>Fungi</taxon>
        <taxon>Dikarya</taxon>
        <taxon>Basidiomycota</taxon>
        <taxon>Agaricomycotina</taxon>
        <taxon>Agaricomycetes</taxon>
        <taxon>Russulales</taxon>
        <taxon>Auriscalpiaceae</taxon>
        <taxon>Auriscalpium</taxon>
    </lineage>
</organism>
<evidence type="ECO:0000313" key="1">
    <source>
        <dbReference type="EMBL" id="KAI0037717.1"/>
    </source>
</evidence>
<name>A0ACB8R1H1_9AGAM</name>
<protein>
    <submittedName>
        <fullName evidence="1">Uncharacterized protein</fullName>
    </submittedName>
</protein>